<evidence type="ECO:0000313" key="3">
    <source>
        <dbReference type="Proteomes" id="UP001341840"/>
    </source>
</evidence>
<reference evidence="2 3" key="1">
    <citation type="journal article" date="2023" name="Plants (Basel)">
        <title>Bridging the Gap: Combining Genomics and Transcriptomics Approaches to Understand Stylosanthes scabra, an Orphan Legume from the Brazilian Caatinga.</title>
        <authorList>
            <person name="Ferreira-Neto J.R.C."/>
            <person name="da Silva M.D."/>
            <person name="Binneck E."/>
            <person name="de Melo N.F."/>
            <person name="da Silva R.H."/>
            <person name="de Melo A.L.T.M."/>
            <person name="Pandolfi V."/>
            <person name="Bustamante F.O."/>
            <person name="Brasileiro-Vidal A.C."/>
            <person name="Benko-Iseppon A.M."/>
        </authorList>
    </citation>
    <scope>NUCLEOTIDE SEQUENCE [LARGE SCALE GENOMIC DNA]</scope>
    <source>
        <tissue evidence="2">Leaves</tissue>
    </source>
</reference>
<accession>A0ABU6QLM3</accession>
<dbReference type="Proteomes" id="UP001341840">
    <property type="component" value="Unassembled WGS sequence"/>
</dbReference>
<proteinExistence type="predicted"/>
<organism evidence="2 3">
    <name type="scientific">Stylosanthes scabra</name>
    <dbReference type="NCBI Taxonomy" id="79078"/>
    <lineage>
        <taxon>Eukaryota</taxon>
        <taxon>Viridiplantae</taxon>
        <taxon>Streptophyta</taxon>
        <taxon>Embryophyta</taxon>
        <taxon>Tracheophyta</taxon>
        <taxon>Spermatophyta</taxon>
        <taxon>Magnoliopsida</taxon>
        <taxon>eudicotyledons</taxon>
        <taxon>Gunneridae</taxon>
        <taxon>Pentapetalae</taxon>
        <taxon>rosids</taxon>
        <taxon>fabids</taxon>
        <taxon>Fabales</taxon>
        <taxon>Fabaceae</taxon>
        <taxon>Papilionoideae</taxon>
        <taxon>50 kb inversion clade</taxon>
        <taxon>dalbergioids sensu lato</taxon>
        <taxon>Dalbergieae</taxon>
        <taxon>Pterocarpus clade</taxon>
        <taxon>Stylosanthes</taxon>
    </lineage>
</organism>
<gene>
    <name evidence="2" type="ORF">PIB30_065641</name>
</gene>
<feature type="compositionally biased region" description="Acidic residues" evidence="1">
    <location>
        <begin position="182"/>
        <end position="194"/>
    </location>
</feature>
<feature type="region of interest" description="Disordered" evidence="1">
    <location>
        <begin position="149"/>
        <end position="168"/>
    </location>
</feature>
<evidence type="ECO:0000256" key="1">
    <source>
        <dbReference type="SAM" id="MobiDB-lite"/>
    </source>
</evidence>
<name>A0ABU6QLM3_9FABA</name>
<feature type="region of interest" description="Disordered" evidence="1">
    <location>
        <begin position="179"/>
        <end position="211"/>
    </location>
</feature>
<feature type="compositionally biased region" description="Acidic residues" evidence="1">
    <location>
        <begin position="149"/>
        <end position="165"/>
    </location>
</feature>
<evidence type="ECO:0000313" key="2">
    <source>
        <dbReference type="EMBL" id="MED6112869.1"/>
    </source>
</evidence>
<feature type="region of interest" description="Disordered" evidence="1">
    <location>
        <begin position="62"/>
        <end position="144"/>
    </location>
</feature>
<comment type="caution">
    <text evidence="2">The sequence shown here is derived from an EMBL/GenBank/DDBJ whole genome shotgun (WGS) entry which is preliminary data.</text>
</comment>
<protein>
    <submittedName>
        <fullName evidence="2">Uncharacterized protein</fullName>
    </submittedName>
</protein>
<keyword evidence="3" id="KW-1185">Reference proteome</keyword>
<feature type="compositionally biased region" description="Acidic residues" evidence="1">
    <location>
        <begin position="123"/>
        <end position="143"/>
    </location>
</feature>
<dbReference type="EMBL" id="JASCZI010000657">
    <property type="protein sequence ID" value="MED6112869.1"/>
    <property type="molecule type" value="Genomic_DNA"/>
</dbReference>
<feature type="compositionally biased region" description="Low complexity" evidence="1">
    <location>
        <begin position="81"/>
        <end position="93"/>
    </location>
</feature>
<sequence>MAYEIGLDPALEYFEVDLNLFSNDEDALEMVRIAGLMHHVEMFVVHSIQDDEPFPEVGYIDVGPSNAQKKDQSGNGGAEEVGGNECGNAGAGEVLQDYGCRDKVDNVAGGEGQEEGGKTSLDSAEDSDDEEFIPSDLDVESADDIQFTDSEEDYDDDDGGFEELNDNARIDKGKGVANVEFSDGEGYDGEEIERDYEAGGGNDEEDGDSVRFPIYKAQKDMKEY</sequence>